<keyword evidence="3" id="KW-1185">Reference proteome</keyword>
<organism evidence="2 3">
    <name type="scientific">Aerosakkonema funiforme FACHB-1375</name>
    <dbReference type="NCBI Taxonomy" id="2949571"/>
    <lineage>
        <taxon>Bacteria</taxon>
        <taxon>Bacillati</taxon>
        <taxon>Cyanobacteriota</taxon>
        <taxon>Cyanophyceae</taxon>
        <taxon>Oscillatoriophycideae</taxon>
        <taxon>Aerosakkonematales</taxon>
        <taxon>Aerosakkonemataceae</taxon>
        <taxon>Aerosakkonema</taxon>
    </lineage>
</organism>
<dbReference type="InterPro" id="IPR058651">
    <property type="entry name" value="HTH_VMAP-M9"/>
</dbReference>
<feature type="domain" description="vWA-MoxR associated protein N-terminal HTH" evidence="1">
    <location>
        <begin position="1"/>
        <end position="84"/>
    </location>
</feature>
<reference evidence="2" key="1">
    <citation type="journal article" date="2015" name="ISME J.">
        <title>Draft Genome Sequence of Streptomyces incarnatus NRRL8089, which Produces the Nucleoside Antibiotic Sinefungin.</title>
        <authorList>
            <person name="Oshima K."/>
            <person name="Hattori M."/>
            <person name="Shimizu H."/>
            <person name="Fukuda K."/>
            <person name="Nemoto M."/>
            <person name="Inagaki K."/>
            <person name="Tamura T."/>
        </authorList>
    </citation>
    <scope>NUCLEOTIDE SEQUENCE</scope>
    <source>
        <strain evidence="2">FACHB-1375</strain>
    </source>
</reference>
<dbReference type="AlphaFoldDB" id="A0A926ZI85"/>
<name>A0A926ZI85_9CYAN</name>
<dbReference type="InterPro" id="IPR027417">
    <property type="entry name" value="P-loop_NTPase"/>
</dbReference>
<dbReference type="EMBL" id="JACJPW010000074">
    <property type="protein sequence ID" value="MBD2184163.1"/>
    <property type="molecule type" value="Genomic_DNA"/>
</dbReference>
<sequence>MEFQSAIQFADAAIFAQTNRHLKTVELMLMRGAWSGQTYQEIAATIGYTPEYLQHDVGPNLWKILSKMSGEKVTKNNFRSVIERWCASKLNYAKEEAIVAGFFSGYNQPINNGISQGTQCSNLAIAEIAEITTMDMDFLPRCSTRSATTLELPRGQVPIDSNFYIQRPPIELHCLEEISQPGGLVRIEAPRQMGKTSLMARIINQAKKQGYRTVLLNLQLAERGIFKDLNRFLEWLCASVGQSLQLPNRMAHYWDNFLGSSYNTTVYFEKYLLPKINSPVVMAIDEMNRIFQYPEIAWDFLGMLRGWYEKARYGESVSNAFEKLRLVIVNSGDIDLSSTMNLSVFNAGLLVKLSEFSFNQVKELADIHGLYWDDSQVQKLMNWVGGHPYLVRVALYHIARKDITLPQLLQTATTQFEIYKDHLQRQWWYLQQDRELAQAYSQIVTRESLVSLDLEPALNLESIGLVKLINNQAIPSCELYRQYFRDRLHS</sequence>
<proteinExistence type="predicted"/>
<evidence type="ECO:0000259" key="1">
    <source>
        <dbReference type="Pfam" id="PF26355"/>
    </source>
</evidence>
<dbReference type="Pfam" id="PF14516">
    <property type="entry name" value="AAA_35"/>
    <property type="match status" value="1"/>
</dbReference>
<gene>
    <name evidence="2" type="ORF">H6G03_24345</name>
</gene>
<evidence type="ECO:0000313" key="2">
    <source>
        <dbReference type="EMBL" id="MBD2184163.1"/>
    </source>
</evidence>
<dbReference type="Proteomes" id="UP000641646">
    <property type="component" value="Unassembled WGS sequence"/>
</dbReference>
<protein>
    <submittedName>
        <fullName evidence="2">AAA-like domain-containing protein</fullName>
    </submittedName>
</protein>
<dbReference type="Gene3D" id="3.40.50.300">
    <property type="entry name" value="P-loop containing nucleotide triphosphate hydrolases"/>
    <property type="match status" value="1"/>
</dbReference>
<evidence type="ECO:0000313" key="3">
    <source>
        <dbReference type="Proteomes" id="UP000641646"/>
    </source>
</evidence>
<dbReference type="RefSeq" id="WP_190470002.1">
    <property type="nucleotide sequence ID" value="NZ_JACJPW010000074.1"/>
</dbReference>
<accession>A0A926ZI85</accession>
<dbReference type="Pfam" id="PF26355">
    <property type="entry name" value="HTH_VMAP-M9"/>
    <property type="match status" value="1"/>
</dbReference>
<reference evidence="2" key="2">
    <citation type="submission" date="2020-08" db="EMBL/GenBank/DDBJ databases">
        <authorList>
            <person name="Chen M."/>
            <person name="Teng W."/>
            <person name="Zhao L."/>
            <person name="Hu C."/>
            <person name="Zhou Y."/>
            <person name="Han B."/>
            <person name="Song L."/>
            <person name="Shu W."/>
        </authorList>
    </citation>
    <scope>NUCLEOTIDE SEQUENCE</scope>
    <source>
        <strain evidence="2">FACHB-1375</strain>
    </source>
</reference>
<comment type="caution">
    <text evidence="2">The sequence shown here is derived from an EMBL/GenBank/DDBJ whole genome shotgun (WGS) entry which is preliminary data.</text>
</comment>
<dbReference type="SUPFAM" id="SSF52540">
    <property type="entry name" value="P-loop containing nucleoside triphosphate hydrolases"/>
    <property type="match status" value="1"/>
</dbReference>